<dbReference type="AlphaFoldDB" id="A0A2W1DKP1"/>
<reference evidence="4" key="3">
    <citation type="journal article" date="2022" name="bioRxiv">
        <title>A global pangenome for the wheat fungal pathogen Pyrenophora tritici-repentis and prediction of effector protein structural homology.</title>
        <authorList>
            <person name="Moolhuijzen P."/>
            <person name="See P.T."/>
            <person name="Shi G."/>
            <person name="Powell H.R."/>
            <person name="Cockram J."/>
            <person name="Jorgensen L.N."/>
            <person name="Benslimane H."/>
            <person name="Strelkov S.E."/>
            <person name="Turner J."/>
            <person name="Liu Z."/>
            <person name="Moffat C.S."/>
        </authorList>
    </citation>
    <scope>NUCLEOTIDE SEQUENCE</scope>
    <source>
        <strain evidence="4">86-124</strain>
    </source>
</reference>
<feature type="region of interest" description="Disordered" evidence="2">
    <location>
        <begin position="316"/>
        <end position="456"/>
    </location>
</feature>
<feature type="region of interest" description="Disordered" evidence="2">
    <location>
        <begin position="474"/>
        <end position="512"/>
    </location>
</feature>
<feature type="compositionally biased region" description="Basic and acidic residues" evidence="2">
    <location>
        <begin position="439"/>
        <end position="448"/>
    </location>
</feature>
<feature type="compositionally biased region" description="Low complexity" evidence="2">
    <location>
        <begin position="349"/>
        <end position="369"/>
    </location>
</feature>
<evidence type="ECO:0000313" key="3">
    <source>
        <dbReference type="EMBL" id="KAF7579324.1"/>
    </source>
</evidence>
<evidence type="ECO:0000313" key="5">
    <source>
        <dbReference type="Proteomes" id="UP000245464"/>
    </source>
</evidence>
<proteinExistence type="predicted"/>
<feature type="compositionally biased region" description="Polar residues" evidence="2">
    <location>
        <begin position="502"/>
        <end position="512"/>
    </location>
</feature>
<reference evidence="3 5" key="1">
    <citation type="journal article" date="2018" name="BMC Genomics">
        <title>Comparative genomics of the wheat fungal pathogen Pyrenophora tritici-repentis reveals chromosomal variations and genome plasticity.</title>
        <authorList>
            <person name="Moolhuijzen P."/>
            <person name="See P.T."/>
            <person name="Hane J.K."/>
            <person name="Shi G."/>
            <person name="Liu Z."/>
            <person name="Oliver R.P."/>
            <person name="Moffat C.S."/>
        </authorList>
    </citation>
    <scope>NUCLEOTIDE SEQUENCE [LARGE SCALE GENOMIC DNA]</scope>
    <source>
        <strain evidence="3">M4</strain>
    </source>
</reference>
<accession>A0A2W1DKP1</accession>
<gene>
    <name evidence="4" type="ORF">Ptr86124_008209</name>
    <name evidence="3" type="ORF">PtrM4_035640</name>
</gene>
<feature type="region of interest" description="Disordered" evidence="2">
    <location>
        <begin position="41"/>
        <end position="66"/>
    </location>
</feature>
<dbReference type="EMBL" id="NRDI02000010">
    <property type="protein sequence ID" value="KAI1513189.1"/>
    <property type="molecule type" value="Genomic_DNA"/>
</dbReference>
<evidence type="ECO:0000313" key="4">
    <source>
        <dbReference type="EMBL" id="KAI1513189.1"/>
    </source>
</evidence>
<feature type="compositionally biased region" description="Acidic residues" evidence="2">
    <location>
        <begin position="45"/>
        <end position="57"/>
    </location>
</feature>
<feature type="coiled-coil region" evidence="1">
    <location>
        <begin position="191"/>
        <end position="222"/>
    </location>
</feature>
<feature type="compositionally biased region" description="Polar residues" evidence="2">
    <location>
        <begin position="397"/>
        <end position="406"/>
    </location>
</feature>
<dbReference type="EMBL" id="NQIK02000001">
    <property type="protein sequence ID" value="KAF7579324.1"/>
    <property type="molecule type" value="Genomic_DNA"/>
</dbReference>
<dbReference type="OrthoDB" id="3801492at2759"/>
<comment type="caution">
    <text evidence="4">The sequence shown here is derived from an EMBL/GenBank/DDBJ whole genome shotgun (WGS) entry which is preliminary data.</text>
</comment>
<evidence type="ECO:0000313" key="6">
    <source>
        <dbReference type="Proteomes" id="UP000249757"/>
    </source>
</evidence>
<keyword evidence="1" id="KW-0175">Coiled coil</keyword>
<dbReference type="Proteomes" id="UP000249757">
    <property type="component" value="Unassembled WGS sequence"/>
</dbReference>
<protein>
    <submittedName>
        <fullName evidence="3">APC-basic domain containing protein</fullName>
    </submittedName>
</protein>
<name>A0A2W1DKP1_9PLEO</name>
<evidence type="ECO:0000256" key="2">
    <source>
        <dbReference type="SAM" id="MobiDB-lite"/>
    </source>
</evidence>
<reference evidence="4" key="2">
    <citation type="submission" date="2021-05" db="EMBL/GenBank/DDBJ databases">
        <authorList>
            <person name="Moolhuijzen P.M."/>
            <person name="Moffat C.S."/>
        </authorList>
    </citation>
    <scope>NUCLEOTIDE SEQUENCE</scope>
    <source>
        <strain evidence="4">86-124</strain>
    </source>
</reference>
<keyword evidence="6" id="KW-1185">Reference proteome</keyword>
<organism evidence="4 6">
    <name type="scientific">Pyrenophora tritici-repentis</name>
    <dbReference type="NCBI Taxonomy" id="45151"/>
    <lineage>
        <taxon>Eukaryota</taxon>
        <taxon>Fungi</taxon>
        <taxon>Dikarya</taxon>
        <taxon>Ascomycota</taxon>
        <taxon>Pezizomycotina</taxon>
        <taxon>Dothideomycetes</taxon>
        <taxon>Pleosporomycetidae</taxon>
        <taxon>Pleosporales</taxon>
        <taxon>Pleosporineae</taxon>
        <taxon>Pleosporaceae</taxon>
        <taxon>Pyrenophora</taxon>
    </lineage>
</organism>
<reference evidence="6" key="4">
    <citation type="journal article" date="2022" name="Microb. Genom.">
        <title>A global pangenome for the wheat fungal pathogen Pyrenophora tritici-repentis and prediction of effector protein structural homology.</title>
        <authorList>
            <person name="Moolhuijzen P.M."/>
            <person name="See P.T."/>
            <person name="Shi G."/>
            <person name="Powell H.R."/>
            <person name="Cockram J."/>
            <person name="Jorgensen L.N."/>
            <person name="Benslimane H."/>
            <person name="Strelkov S.E."/>
            <person name="Turner J."/>
            <person name="Liu Z."/>
            <person name="Moffat C.S."/>
        </authorList>
    </citation>
    <scope>NUCLEOTIDE SEQUENCE [LARGE SCALE GENOMIC DNA]</scope>
</reference>
<dbReference type="Proteomes" id="UP000245464">
    <property type="component" value="Chromosome 1"/>
</dbReference>
<sequence length="512" mass="57891">MLDEYECHPVDPSEWMESISPVEIQDETEEDERYAFVSPLLDPSQCEEDSASNDESDIVEKGPANAVPPHLSPDDAFWTRMRLVQIRNLLVRCQILYTTVRCMERRPSKPPTDAQLDRYYKKIRYLGTRARKVAEAIGGDDLRARAEYWAGRGCGGLQDWQAAITHFTAAIKFDVPNFTDEKEELRQRGLLQEEKNDVEFLLQSVKQRERDLEQRKENAIREKYGDIHPNLHPPDINWALLKGPRWTPDRDRLVELAKTQYGSTRQSMSRFTITENGEEGYTKEEISFIYERMAMEDTSEFSRKLLSVEEWRYIVRGDEPGDGQDGSPQQQAQHSEPAAETNARLPDITLTTPTERSSSESSRQTSMESNDAHLKKPQSVSNPPLPSPPPLRLSKLENTSSPTSPRLTIKERRKKKVKSIVMPRGQTGVVASRALPKSAEPKDNKGTGDEESEGEIVDVRLDHTLDVEETIASIFERDAENAGNESGGSTPRVAGFEDESGESTPQVATESK</sequence>
<evidence type="ECO:0000256" key="1">
    <source>
        <dbReference type="SAM" id="Coils"/>
    </source>
</evidence>